<dbReference type="Proteomes" id="UP000283543">
    <property type="component" value="Unassembled WGS sequence"/>
</dbReference>
<dbReference type="InterPro" id="IPR000672">
    <property type="entry name" value="THF_DH/CycHdrlase"/>
</dbReference>
<dbReference type="VEuPathDB" id="FungiDB:H257_18610"/>
<dbReference type="GO" id="GO:0004488">
    <property type="term" value="F:methylenetetrahydrofolate dehydrogenase (NADP+) activity"/>
    <property type="evidence" value="ECO:0007669"/>
    <property type="project" value="InterPro"/>
</dbReference>
<evidence type="ECO:0000256" key="2">
    <source>
        <dbReference type="ARBA" id="ARBA00011738"/>
    </source>
</evidence>
<dbReference type="Pfam" id="PF00763">
    <property type="entry name" value="THF_DHG_CYH"/>
    <property type="match status" value="1"/>
</dbReference>
<keyword evidence="6" id="KW-0560">Oxidoreductase</keyword>
<dbReference type="GO" id="GO:0035999">
    <property type="term" value="P:tetrahydrofolate interconversion"/>
    <property type="evidence" value="ECO:0007669"/>
    <property type="project" value="TreeGrafter"/>
</dbReference>
<comment type="subunit">
    <text evidence="2">Homodimer.</text>
</comment>
<evidence type="ECO:0000259" key="9">
    <source>
        <dbReference type="Pfam" id="PF02882"/>
    </source>
</evidence>
<dbReference type="SUPFAM" id="SSF51735">
    <property type="entry name" value="NAD(P)-binding Rossmann-fold domains"/>
    <property type="match status" value="1"/>
</dbReference>
<dbReference type="InterPro" id="IPR020630">
    <property type="entry name" value="THF_DH/CycHdrlase_cat_dom"/>
</dbReference>
<dbReference type="PANTHER" id="PTHR48099:SF5">
    <property type="entry name" value="C-1-TETRAHYDROFOLATE SYNTHASE, CYTOPLASMIC"/>
    <property type="match status" value="1"/>
</dbReference>
<dbReference type="Gene3D" id="3.40.50.10860">
    <property type="entry name" value="Leucine Dehydrogenase, chain A, domain 1"/>
    <property type="match status" value="1"/>
</dbReference>
<keyword evidence="7" id="KW-0511">Multifunctional enzyme</keyword>
<dbReference type="HAMAP" id="MF_01576">
    <property type="entry name" value="THF_DHG_CYH"/>
    <property type="match status" value="1"/>
</dbReference>
<reference evidence="10 11" key="1">
    <citation type="submission" date="2018-08" db="EMBL/GenBank/DDBJ databases">
        <title>Aphanomyces genome sequencing and annotation.</title>
        <authorList>
            <person name="Minardi D."/>
            <person name="Oidtmann B."/>
            <person name="Van Der Giezen M."/>
            <person name="Studholme D.J."/>
        </authorList>
    </citation>
    <scope>NUCLEOTIDE SEQUENCE [LARGE SCALE GENOMIC DNA]</scope>
    <source>
        <strain evidence="10 11">Si</strain>
    </source>
</reference>
<feature type="domain" description="Tetrahydrofolate dehydrogenase/cyclohydrolase NAD(P)-binding" evidence="9">
    <location>
        <begin position="175"/>
        <end position="322"/>
    </location>
</feature>
<keyword evidence="3" id="KW-0554">One-carbon metabolism</keyword>
<dbReference type="FunFam" id="3.40.50.720:FF:000006">
    <property type="entry name" value="Bifunctional protein FolD"/>
    <property type="match status" value="1"/>
</dbReference>
<dbReference type="Pfam" id="PF02882">
    <property type="entry name" value="THF_DHG_CYH_C"/>
    <property type="match status" value="1"/>
</dbReference>
<evidence type="ECO:0000313" key="10">
    <source>
        <dbReference type="EMBL" id="RHY50387.1"/>
    </source>
</evidence>
<keyword evidence="4" id="KW-0378">Hydrolase</keyword>
<dbReference type="Gene3D" id="3.40.50.720">
    <property type="entry name" value="NAD(P)-binding Rossmann-like Domain"/>
    <property type="match status" value="1"/>
</dbReference>
<proteinExistence type="inferred from homology"/>
<sequence length="330" mass="35520">MQLCIFWDPDITHGRIRIKHVEVVDSNSHFAIMTIIIDGKAIGATILEELKAEVQKNVAEHADYVVPGLAVVLVGDRKDSATYVRMKKKACEQLGYRTVSINLPVDIAYDALIHEIDALNNDPTVHGILVQLPLPRHLDEESVLNHIVPGKDVDGLHPMNVAALSVSSKLPYVVACTPAGCIELLDRHGIEIEGKRAVVVGRSRIVGIPVAHLLLGRNATVTICHSKSVNLEGIVREADILVAACGRAEMVQGSWIKPGATVIDVGINSVDDATKKAGYRLVGDVHYASAKEVAGGITPVPGGVGPMTIAMLMKNTLVCAHRTQPHLFQK</sequence>
<protein>
    <submittedName>
        <fullName evidence="10">Uncharacterized protein</fullName>
    </submittedName>
</protein>
<gene>
    <name evidence="10" type="ORF">DYB34_005919</name>
</gene>
<evidence type="ECO:0000256" key="1">
    <source>
        <dbReference type="ARBA" id="ARBA00004777"/>
    </source>
</evidence>
<dbReference type="GO" id="GO:0005829">
    <property type="term" value="C:cytosol"/>
    <property type="evidence" value="ECO:0007669"/>
    <property type="project" value="TreeGrafter"/>
</dbReference>
<dbReference type="InterPro" id="IPR020631">
    <property type="entry name" value="THF_DH/CycHdrlase_NAD-bd_dom"/>
</dbReference>
<evidence type="ECO:0000256" key="5">
    <source>
        <dbReference type="ARBA" id="ARBA00022857"/>
    </source>
</evidence>
<evidence type="ECO:0000256" key="3">
    <source>
        <dbReference type="ARBA" id="ARBA00022563"/>
    </source>
</evidence>
<dbReference type="InterPro" id="IPR020867">
    <property type="entry name" value="THF_DH/CycHdrlase_CS"/>
</dbReference>
<dbReference type="InterPro" id="IPR046346">
    <property type="entry name" value="Aminoacid_DH-like_N_sf"/>
</dbReference>
<dbReference type="PANTHER" id="PTHR48099">
    <property type="entry name" value="C-1-TETRAHYDROFOLATE SYNTHASE, CYTOPLASMIC-RELATED"/>
    <property type="match status" value="1"/>
</dbReference>
<dbReference type="GO" id="GO:0004477">
    <property type="term" value="F:methenyltetrahydrofolate cyclohydrolase activity"/>
    <property type="evidence" value="ECO:0007669"/>
    <property type="project" value="TreeGrafter"/>
</dbReference>
<evidence type="ECO:0000256" key="6">
    <source>
        <dbReference type="ARBA" id="ARBA00023002"/>
    </source>
</evidence>
<dbReference type="PRINTS" id="PR00085">
    <property type="entry name" value="THFDHDRGNASE"/>
</dbReference>
<dbReference type="FunFam" id="3.40.50.10860:FF:000005">
    <property type="entry name" value="C-1-tetrahydrofolate synthase, cytoplasmic, putative"/>
    <property type="match status" value="1"/>
</dbReference>
<dbReference type="CDD" id="cd01080">
    <property type="entry name" value="NAD_bind_m-THF_DH_Cyclohyd"/>
    <property type="match status" value="1"/>
</dbReference>
<dbReference type="PROSITE" id="PS00767">
    <property type="entry name" value="THF_DHG_CYH_2"/>
    <property type="match status" value="1"/>
</dbReference>
<evidence type="ECO:0000256" key="7">
    <source>
        <dbReference type="ARBA" id="ARBA00023268"/>
    </source>
</evidence>
<dbReference type="EMBL" id="QUTB01006358">
    <property type="protein sequence ID" value="RHY50387.1"/>
    <property type="molecule type" value="Genomic_DNA"/>
</dbReference>
<feature type="domain" description="Tetrahydrofolate dehydrogenase/cyclohydrolase catalytic" evidence="8">
    <location>
        <begin position="37"/>
        <end position="154"/>
    </location>
</feature>
<accession>A0A418BR88</accession>
<comment type="caution">
    <text evidence="10">The sequence shown here is derived from an EMBL/GenBank/DDBJ whole genome shotgun (WGS) entry which is preliminary data.</text>
</comment>
<comment type="pathway">
    <text evidence="1">One-carbon metabolism; tetrahydrofolate interconversion.</text>
</comment>
<dbReference type="SUPFAM" id="SSF53223">
    <property type="entry name" value="Aminoacid dehydrogenase-like, N-terminal domain"/>
    <property type="match status" value="1"/>
</dbReference>
<evidence type="ECO:0000313" key="11">
    <source>
        <dbReference type="Proteomes" id="UP000283543"/>
    </source>
</evidence>
<keyword evidence="5" id="KW-0521">NADP</keyword>
<evidence type="ECO:0000259" key="8">
    <source>
        <dbReference type="Pfam" id="PF00763"/>
    </source>
</evidence>
<dbReference type="AlphaFoldDB" id="A0A418BR88"/>
<evidence type="ECO:0000256" key="4">
    <source>
        <dbReference type="ARBA" id="ARBA00022801"/>
    </source>
</evidence>
<organism evidence="10 11">
    <name type="scientific">Aphanomyces astaci</name>
    <name type="common">Crayfish plague agent</name>
    <dbReference type="NCBI Taxonomy" id="112090"/>
    <lineage>
        <taxon>Eukaryota</taxon>
        <taxon>Sar</taxon>
        <taxon>Stramenopiles</taxon>
        <taxon>Oomycota</taxon>
        <taxon>Saprolegniomycetes</taxon>
        <taxon>Saprolegniales</taxon>
        <taxon>Verrucalvaceae</taxon>
        <taxon>Aphanomyces</taxon>
    </lineage>
</organism>
<dbReference type="InterPro" id="IPR036291">
    <property type="entry name" value="NAD(P)-bd_dom_sf"/>
</dbReference>
<name>A0A418BR88_APHAT</name>